<organism evidence="1 2">
    <name type="scientific">Larinioides sclopetarius</name>
    <dbReference type="NCBI Taxonomy" id="280406"/>
    <lineage>
        <taxon>Eukaryota</taxon>
        <taxon>Metazoa</taxon>
        <taxon>Ecdysozoa</taxon>
        <taxon>Arthropoda</taxon>
        <taxon>Chelicerata</taxon>
        <taxon>Arachnida</taxon>
        <taxon>Araneae</taxon>
        <taxon>Araneomorphae</taxon>
        <taxon>Entelegynae</taxon>
        <taxon>Araneoidea</taxon>
        <taxon>Araneidae</taxon>
        <taxon>Larinioides</taxon>
    </lineage>
</organism>
<dbReference type="Proteomes" id="UP001497382">
    <property type="component" value="Unassembled WGS sequence"/>
</dbReference>
<dbReference type="EMBL" id="CAXIEN010000228">
    <property type="protein sequence ID" value="CAL1288215.1"/>
    <property type="molecule type" value="Genomic_DNA"/>
</dbReference>
<protein>
    <submittedName>
        <fullName evidence="1">Uncharacterized protein</fullName>
    </submittedName>
</protein>
<accession>A0AAV2AX08</accession>
<dbReference type="AlphaFoldDB" id="A0AAV2AX08"/>
<gene>
    <name evidence="1" type="ORF">LARSCL_LOCUS15215</name>
</gene>
<keyword evidence="2" id="KW-1185">Reference proteome</keyword>
<name>A0AAV2AX08_9ARAC</name>
<evidence type="ECO:0000313" key="1">
    <source>
        <dbReference type="EMBL" id="CAL1288215.1"/>
    </source>
</evidence>
<comment type="caution">
    <text evidence="1">The sequence shown here is derived from an EMBL/GenBank/DDBJ whole genome shotgun (WGS) entry which is preliminary data.</text>
</comment>
<reference evidence="1 2" key="1">
    <citation type="submission" date="2024-04" db="EMBL/GenBank/DDBJ databases">
        <authorList>
            <person name="Rising A."/>
            <person name="Reimegard J."/>
            <person name="Sonavane S."/>
            <person name="Akerstrom W."/>
            <person name="Nylinder S."/>
            <person name="Hedman E."/>
            <person name="Kallberg Y."/>
        </authorList>
    </citation>
    <scope>NUCLEOTIDE SEQUENCE [LARGE SCALE GENOMIC DNA]</scope>
</reference>
<evidence type="ECO:0000313" key="2">
    <source>
        <dbReference type="Proteomes" id="UP001497382"/>
    </source>
</evidence>
<sequence>MSRGYEETVFKWRERESASFNEALLSSKIRNLLRDDVEERIVCVRALSPGAADFPETAAGRLVRPAAADPKPRQILHCCV</sequence>
<proteinExistence type="predicted"/>